<sequence length="498" mass="56398">MFVFYTFAVGVALLVYYYLLRKEDKTGEPPGPKTLPILGNLLDLIWASSNMTQSLGILAEKWGEIYTLQMGTKKTVVLTSKESMETVLSNESALGREVSGTVSDRAFHKPIGILASSGLYWETLRTWAFKNLKDFGFAKSVEMESFIQTTAETLFNEIDTHIGTKKNSAAIQVDLLFHPSILTIMWQMCVGRLDPDDMPKIKILSEKGDRCLQSGVFGTGIVNAFPFLRRVFPNLLEYNIQMDYFNTCNAIAKRMYLDCEAKLKVTQKTKPSSLLEAFVLNTLNDKEMCNCENWQITFQDLIMGSTDTSSSFMEAFVLYLVAFPEAQEKVYQEVLKVAPNGGFPGYADRSETPYTQAFIYEVHRNARVLQNLAPHLATADIKYKNYTIKKGTILLADTRLYSESKEVWGDPEVFRPERFLNEAGELMDPSWQSIVSFSFGRRNCPGELHGKIVGYMFLAAFVLWYKVSIPMGQPLPRLDLKPGISSKPYPFEAVFTRR</sequence>
<evidence type="ECO:0000256" key="2">
    <source>
        <dbReference type="ARBA" id="ARBA00010617"/>
    </source>
</evidence>
<evidence type="ECO:0000256" key="6">
    <source>
        <dbReference type="ARBA" id="ARBA00023033"/>
    </source>
</evidence>
<feature type="binding site" description="axial binding residue" evidence="7">
    <location>
        <position position="444"/>
    </location>
    <ligand>
        <name>heme</name>
        <dbReference type="ChEBI" id="CHEBI:30413"/>
    </ligand>
    <ligandPart>
        <name>Fe</name>
        <dbReference type="ChEBI" id="CHEBI:18248"/>
    </ligandPart>
</feature>
<proteinExistence type="inferred from homology"/>
<dbReference type="GO" id="GO:0004497">
    <property type="term" value="F:monooxygenase activity"/>
    <property type="evidence" value="ECO:0007669"/>
    <property type="project" value="UniProtKB-KW"/>
</dbReference>
<organism evidence="9 10">
    <name type="scientific">Folsomia candida</name>
    <name type="common">Springtail</name>
    <dbReference type="NCBI Taxonomy" id="158441"/>
    <lineage>
        <taxon>Eukaryota</taxon>
        <taxon>Metazoa</taxon>
        <taxon>Ecdysozoa</taxon>
        <taxon>Arthropoda</taxon>
        <taxon>Hexapoda</taxon>
        <taxon>Collembola</taxon>
        <taxon>Entomobryomorpha</taxon>
        <taxon>Isotomoidea</taxon>
        <taxon>Isotomidae</taxon>
        <taxon>Proisotominae</taxon>
        <taxon>Folsomia</taxon>
    </lineage>
</organism>
<dbReference type="OrthoDB" id="2789670at2759"/>
<dbReference type="GO" id="GO:0005506">
    <property type="term" value="F:iron ion binding"/>
    <property type="evidence" value="ECO:0007669"/>
    <property type="project" value="InterPro"/>
</dbReference>
<dbReference type="OMA" id="CENWQIT"/>
<evidence type="ECO:0000256" key="5">
    <source>
        <dbReference type="ARBA" id="ARBA00023004"/>
    </source>
</evidence>
<reference evidence="9 10" key="1">
    <citation type="submission" date="2015-12" db="EMBL/GenBank/DDBJ databases">
        <title>The genome of Folsomia candida.</title>
        <authorList>
            <person name="Faddeeva A."/>
            <person name="Derks M.F."/>
            <person name="Anvar Y."/>
            <person name="Smit S."/>
            <person name="Van Straalen N."/>
            <person name="Roelofs D."/>
        </authorList>
    </citation>
    <scope>NUCLEOTIDE SEQUENCE [LARGE SCALE GENOMIC DNA]</scope>
    <source>
        <strain evidence="9 10">VU population</strain>
        <tissue evidence="9">Whole body</tissue>
    </source>
</reference>
<name>A0A226DHX7_FOLCA</name>
<dbReference type="InterPro" id="IPR002401">
    <property type="entry name" value="Cyt_P450_E_grp-I"/>
</dbReference>
<dbReference type="PANTHER" id="PTHR24303">
    <property type="entry name" value="HEME-BINDING MONOOXYGENASE FAMILY"/>
    <property type="match status" value="1"/>
</dbReference>
<evidence type="ECO:0000256" key="3">
    <source>
        <dbReference type="ARBA" id="ARBA00022723"/>
    </source>
</evidence>
<evidence type="ECO:0000313" key="9">
    <source>
        <dbReference type="EMBL" id="OXA44558.1"/>
    </source>
</evidence>
<protein>
    <submittedName>
        <fullName evidence="9">Farnesoate epoxidase</fullName>
    </submittedName>
</protein>
<evidence type="ECO:0000313" key="10">
    <source>
        <dbReference type="Proteomes" id="UP000198287"/>
    </source>
</evidence>
<evidence type="ECO:0000256" key="1">
    <source>
        <dbReference type="ARBA" id="ARBA00001971"/>
    </source>
</evidence>
<dbReference type="PROSITE" id="PS00086">
    <property type="entry name" value="CYTOCHROME_P450"/>
    <property type="match status" value="1"/>
</dbReference>
<dbReference type="PRINTS" id="PR00463">
    <property type="entry name" value="EP450I"/>
</dbReference>
<keyword evidence="5 7" id="KW-0408">Iron</keyword>
<dbReference type="SUPFAM" id="SSF48264">
    <property type="entry name" value="Cytochrome P450"/>
    <property type="match status" value="1"/>
</dbReference>
<dbReference type="Gene3D" id="1.10.630.10">
    <property type="entry name" value="Cytochrome P450"/>
    <property type="match status" value="1"/>
</dbReference>
<dbReference type="Pfam" id="PF00067">
    <property type="entry name" value="p450"/>
    <property type="match status" value="1"/>
</dbReference>
<dbReference type="Proteomes" id="UP000198287">
    <property type="component" value="Unassembled WGS sequence"/>
</dbReference>
<keyword evidence="4 8" id="KW-0560">Oxidoreductase</keyword>
<keyword evidence="10" id="KW-1185">Reference proteome</keyword>
<dbReference type="InterPro" id="IPR017972">
    <property type="entry name" value="Cyt_P450_CS"/>
</dbReference>
<keyword evidence="7 8" id="KW-0349">Heme</keyword>
<dbReference type="PANTHER" id="PTHR24303:SF31">
    <property type="entry name" value="CYTOCHROME P450 307A1-RELATED"/>
    <property type="match status" value="1"/>
</dbReference>
<comment type="caution">
    <text evidence="9">The sequence shown here is derived from an EMBL/GenBank/DDBJ whole genome shotgun (WGS) entry which is preliminary data.</text>
</comment>
<dbReference type="GO" id="GO:0016705">
    <property type="term" value="F:oxidoreductase activity, acting on paired donors, with incorporation or reduction of molecular oxygen"/>
    <property type="evidence" value="ECO:0007669"/>
    <property type="project" value="InterPro"/>
</dbReference>
<dbReference type="AlphaFoldDB" id="A0A226DHX7"/>
<gene>
    <name evidence="9" type="ORF">Fcan01_20666</name>
</gene>
<accession>A0A226DHX7</accession>
<dbReference type="InterPro" id="IPR036396">
    <property type="entry name" value="Cyt_P450_sf"/>
</dbReference>
<dbReference type="GO" id="GO:0020037">
    <property type="term" value="F:heme binding"/>
    <property type="evidence" value="ECO:0007669"/>
    <property type="project" value="InterPro"/>
</dbReference>
<keyword evidence="3 7" id="KW-0479">Metal-binding</keyword>
<evidence type="ECO:0000256" key="4">
    <source>
        <dbReference type="ARBA" id="ARBA00023002"/>
    </source>
</evidence>
<comment type="cofactor">
    <cofactor evidence="1 7">
        <name>heme</name>
        <dbReference type="ChEBI" id="CHEBI:30413"/>
    </cofactor>
</comment>
<comment type="similarity">
    <text evidence="2 8">Belongs to the cytochrome P450 family.</text>
</comment>
<keyword evidence="6 8" id="KW-0503">Monooxygenase</keyword>
<evidence type="ECO:0000256" key="7">
    <source>
        <dbReference type="PIRSR" id="PIRSR602401-1"/>
    </source>
</evidence>
<dbReference type="EMBL" id="LNIX01000019">
    <property type="protein sequence ID" value="OXA44558.1"/>
    <property type="molecule type" value="Genomic_DNA"/>
</dbReference>
<evidence type="ECO:0000256" key="8">
    <source>
        <dbReference type="RuleBase" id="RU000461"/>
    </source>
</evidence>
<dbReference type="InterPro" id="IPR001128">
    <property type="entry name" value="Cyt_P450"/>
</dbReference>